<protein>
    <submittedName>
        <fullName evidence="1">22234_t:CDS:1</fullName>
    </submittedName>
</protein>
<comment type="caution">
    <text evidence="1">The sequence shown here is derived from an EMBL/GenBank/DDBJ whole genome shotgun (WGS) entry which is preliminary data.</text>
</comment>
<proteinExistence type="predicted"/>
<evidence type="ECO:0000313" key="2">
    <source>
        <dbReference type="Proteomes" id="UP000789901"/>
    </source>
</evidence>
<feature type="non-terminal residue" evidence="1">
    <location>
        <position position="1"/>
    </location>
</feature>
<organism evidence="1 2">
    <name type="scientific">Gigaspora margarita</name>
    <dbReference type="NCBI Taxonomy" id="4874"/>
    <lineage>
        <taxon>Eukaryota</taxon>
        <taxon>Fungi</taxon>
        <taxon>Fungi incertae sedis</taxon>
        <taxon>Mucoromycota</taxon>
        <taxon>Glomeromycotina</taxon>
        <taxon>Glomeromycetes</taxon>
        <taxon>Diversisporales</taxon>
        <taxon>Gigasporaceae</taxon>
        <taxon>Gigaspora</taxon>
    </lineage>
</organism>
<evidence type="ECO:0000313" key="1">
    <source>
        <dbReference type="EMBL" id="CAG8782947.1"/>
    </source>
</evidence>
<sequence length="47" mass="5649">EPEIVQLEPNYGSSAFSKTKAFLQIDFASRWLIFEPWMNIFFFQFLD</sequence>
<name>A0ABN7VLB9_GIGMA</name>
<reference evidence="1 2" key="1">
    <citation type="submission" date="2021-06" db="EMBL/GenBank/DDBJ databases">
        <authorList>
            <person name="Kallberg Y."/>
            <person name="Tangrot J."/>
            <person name="Rosling A."/>
        </authorList>
    </citation>
    <scope>NUCLEOTIDE SEQUENCE [LARGE SCALE GENOMIC DNA]</scope>
    <source>
        <strain evidence="1 2">120-4 pot B 10/14</strain>
    </source>
</reference>
<gene>
    <name evidence="1" type="ORF">GMARGA_LOCUS19996</name>
</gene>
<keyword evidence="2" id="KW-1185">Reference proteome</keyword>
<accession>A0ABN7VLB9</accession>
<dbReference type="EMBL" id="CAJVQB010017152">
    <property type="protein sequence ID" value="CAG8782947.1"/>
    <property type="molecule type" value="Genomic_DNA"/>
</dbReference>
<dbReference type="Proteomes" id="UP000789901">
    <property type="component" value="Unassembled WGS sequence"/>
</dbReference>